<dbReference type="Proteomes" id="UP001167796">
    <property type="component" value="Unassembled WGS sequence"/>
</dbReference>
<evidence type="ECO:0000313" key="2">
    <source>
        <dbReference type="EMBL" id="MDO7848675.1"/>
    </source>
</evidence>
<evidence type="ECO:0000256" key="1">
    <source>
        <dbReference type="SAM" id="Coils"/>
    </source>
</evidence>
<keyword evidence="1" id="KW-0175">Coiled coil</keyword>
<name>A0ABT9AHT6_9BACT</name>
<dbReference type="RefSeq" id="WP_305013343.1">
    <property type="nucleotide sequence ID" value="NZ_JAUQSX010000012.1"/>
</dbReference>
<evidence type="ECO:0000313" key="3">
    <source>
        <dbReference type="Proteomes" id="UP001167796"/>
    </source>
</evidence>
<reference evidence="2" key="1">
    <citation type="submission" date="2023-07" db="EMBL/GenBank/DDBJ databases">
        <authorList>
            <person name="Kim M.K."/>
        </authorList>
    </citation>
    <scope>NUCLEOTIDE SEQUENCE</scope>
    <source>
        <strain evidence="2">M29</strain>
    </source>
</reference>
<accession>A0ABT9AHT6</accession>
<feature type="coiled-coil region" evidence="1">
    <location>
        <begin position="66"/>
        <end position="93"/>
    </location>
</feature>
<proteinExistence type="predicted"/>
<organism evidence="2 3">
    <name type="scientific">Hymenobacter mellowenesis</name>
    <dbReference type="NCBI Taxonomy" id="3063995"/>
    <lineage>
        <taxon>Bacteria</taxon>
        <taxon>Pseudomonadati</taxon>
        <taxon>Bacteroidota</taxon>
        <taxon>Cytophagia</taxon>
        <taxon>Cytophagales</taxon>
        <taxon>Hymenobacteraceae</taxon>
        <taxon>Hymenobacter</taxon>
    </lineage>
</organism>
<keyword evidence="3" id="KW-1185">Reference proteome</keyword>
<comment type="caution">
    <text evidence="2">The sequence shown here is derived from an EMBL/GenBank/DDBJ whole genome shotgun (WGS) entry which is preliminary data.</text>
</comment>
<protein>
    <recommendedName>
        <fullName evidence="4">KfrA N-terminal DNA-binding domain-containing protein</fullName>
    </recommendedName>
</protein>
<dbReference type="EMBL" id="JAUQSX010000012">
    <property type="protein sequence ID" value="MDO7848675.1"/>
    <property type="molecule type" value="Genomic_DNA"/>
</dbReference>
<gene>
    <name evidence="2" type="ORF">Q5H92_20080</name>
</gene>
<sequence>MQLTATKIDAQEDKSVTIRALIASLGKRTNVVADARKRLHDAGHEYTTSAIYSTIQRNGSNNPTIAAALLDAIEAAQAERRSIDDRRAKLAAA</sequence>
<evidence type="ECO:0008006" key="4">
    <source>
        <dbReference type="Google" id="ProtNLM"/>
    </source>
</evidence>